<dbReference type="Proteomes" id="UP000092993">
    <property type="component" value="Unassembled WGS sequence"/>
</dbReference>
<evidence type="ECO:0000256" key="1">
    <source>
        <dbReference type="SAM" id="Phobius"/>
    </source>
</evidence>
<dbReference type="EMBL" id="LUGG01000023">
    <property type="protein sequence ID" value="OBZ67759.1"/>
    <property type="molecule type" value="Genomic_DNA"/>
</dbReference>
<dbReference type="AlphaFoldDB" id="A0A1C7LUY5"/>
<sequence>MILRDGTLYFIVLLFFNVGDIIFLQVAINATFIEISTWIWKERAWFSIHPRVMILLEMRTSSWETSKVLESRFVAAAGVLNEMVVKREIRSHVYCAEVTRFLAVRFYQALL</sequence>
<protein>
    <submittedName>
        <fullName evidence="2">Uncharacterized protein</fullName>
    </submittedName>
</protein>
<name>A0A1C7LUY5_GRIFR</name>
<keyword evidence="3" id="KW-1185">Reference proteome</keyword>
<keyword evidence="1" id="KW-0812">Transmembrane</keyword>
<keyword evidence="1" id="KW-0472">Membrane</keyword>
<reference evidence="2 3" key="1">
    <citation type="submission" date="2016-03" db="EMBL/GenBank/DDBJ databases">
        <title>Whole genome sequencing of Grifola frondosa 9006-11.</title>
        <authorList>
            <person name="Min B."/>
            <person name="Park H."/>
            <person name="Kim J.-G."/>
            <person name="Cho H."/>
            <person name="Oh Y.-L."/>
            <person name="Kong W.-S."/>
            <person name="Choi I.-G."/>
        </authorList>
    </citation>
    <scope>NUCLEOTIDE SEQUENCE [LARGE SCALE GENOMIC DNA]</scope>
    <source>
        <strain evidence="2 3">9006-11</strain>
    </source>
</reference>
<accession>A0A1C7LUY5</accession>
<feature type="transmembrane region" description="Helical" evidence="1">
    <location>
        <begin position="6"/>
        <end position="33"/>
    </location>
</feature>
<gene>
    <name evidence="2" type="ORF">A0H81_12228</name>
</gene>
<keyword evidence="1" id="KW-1133">Transmembrane helix</keyword>
<proteinExistence type="predicted"/>
<evidence type="ECO:0000313" key="2">
    <source>
        <dbReference type="EMBL" id="OBZ67759.1"/>
    </source>
</evidence>
<comment type="caution">
    <text evidence="2">The sequence shown here is derived from an EMBL/GenBank/DDBJ whole genome shotgun (WGS) entry which is preliminary data.</text>
</comment>
<organism evidence="2 3">
    <name type="scientific">Grifola frondosa</name>
    <name type="common">Maitake</name>
    <name type="synonym">Polyporus frondosus</name>
    <dbReference type="NCBI Taxonomy" id="5627"/>
    <lineage>
        <taxon>Eukaryota</taxon>
        <taxon>Fungi</taxon>
        <taxon>Dikarya</taxon>
        <taxon>Basidiomycota</taxon>
        <taxon>Agaricomycotina</taxon>
        <taxon>Agaricomycetes</taxon>
        <taxon>Polyporales</taxon>
        <taxon>Grifolaceae</taxon>
        <taxon>Grifola</taxon>
    </lineage>
</organism>
<dbReference type="OrthoDB" id="2752692at2759"/>
<evidence type="ECO:0000313" key="3">
    <source>
        <dbReference type="Proteomes" id="UP000092993"/>
    </source>
</evidence>